<evidence type="ECO:0000256" key="7">
    <source>
        <dbReference type="ARBA" id="ARBA00022984"/>
    </source>
</evidence>
<organism evidence="13 14">
    <name type="scientific">Subsaximicrobium wynnwilliamsii</name>
    <dbReference type="NCBI Taxonomy" id="291179"/>
    <lineage>
        <taxon>Bacteria</taxon>
        <taxon>Pseudomonadati</taxon>
        <taxon>Bacteroidota</taxon>
        <taxon>Flavobacteriia</taxon>
        <taxon>Flavobacteriales</taxon>
        <taxon>Flavobacteriaceae</taxon>
        <taxon>Subsaximicrobium</taxon>
    </lineage>
</organism>
<dbReference type="GO" id="GO:0071972">
    <property type="term" value="F:peptidoglycan L,D-transpeptidase activity"/>
    <property type="evidence" value="ECO:0007669"/>
    <property type="project" value="TreeGrafter"/>
</dbReference>
<proteinExistence type="predicted"/>
<keyword evidence="4" id="KW-0378">Hydrolase</keyword>
<dbReference type="PANTHER" id="PTHR30627:SF2">
    <property type="entry name" value="PEPTIDOGLYCAN D,D-TRANSPEPTIDASE MRDA"/>
    <property type="match status" value="1"/>
</dbReference>
<keyword evidence="8" id="KW-1133">Transmembrane helix</keyword>
<dbReference type="InterPro" id="IPR001460">
    <property type="entry name" value="PCN-bd_Tpept"/>
</dbReference>
<keyword evidence="14" id="KW-1185">Reference proteome</keyword>
<feature type="domain" description="Penicillin-binding protein dimerisation" evidence="12">
    <location>
        <begin position="46"/>
        <end position="208"/>
    </location>
</feature>
<comment type="subcellular location">
    <subcellularLocation>
        <location evidence="2">Cell membrane</location>
    </subcellularLocation>
    <subcellularLocation>
        <location evidence="1">Membrane</location>
        <topology evidence="1">Single-pass membrane protein</topology>
    </subcellularLocation>
</comment>
<feature type="domain" description="Penicillin-binding protein transpeptidase" evidence="11">
    <location>
        <begin position="247"/>
        <end position="576"/>
    </location>
</feature>
<evidence type="ECO:0000256" key="10">
    <source>
        <dbReference type="ARBA" id="ARBA00023316"/>
    </source>
</evidence>
<gene>
    <name evidence="13" type="ORF">ESY86_05805</name>
</gene>
<dbReference type="SUPFAM" id="SSF56519">
    <property type="entry name" value="Penicillin binding protein dimerisation domain"/>
    <property type="match status" value="1"/>
</dbReference>
<dbReference type="RefSeq" id="WP_147085644.1">
    <property type="nucleotide sequence ID" value="NZ_VORM01000004.1"/>
</dbReference>
<comment type="caution">
    <text evidence="13">The sequence shown here is derived from an EMBL/GenBank/DDBJ whole genome shotgun (WGS) entry which is preliminary data.</text>
</comment>
<dbReference type="SUPFAM" id="SSF56601">
    <property type="entry name" value="beta-lactamase/transpeptidase-like"/>
    <property type="match status" value="1"/>
</dbReference>
<dbReference type="GO" id="GO:0008360">
    <property type="term" value="P:regulation of cell shape"/>
    <property type="evidence" value="ECO:0007669"/>
    <property type="project" value="UniProtKB-KW"/>
</dbReference>
<evidence type="ECO:0000313" key="14">
    <source>
        <dbReference type="Proteomes" id="UP000321578"/>
    </source>
</evidence>
<sequence>MRKLLLFITVITVGLLFIARLFYLQIYTENTDALYEDNAIRKVYDYPKRGYVYDRNGKLLVANQPSYDVMVIPREVMPLDTLEFCALLKITKDYFIETFNKANHYSPRLPSPFVPQLSKQDYAALQEKMRKFEGFYIQKRSIRDYQTSIGANVLGDLGEVNQRTIENKPYYNLGDLIGKQGIELSYEEVLRGVKGIKFIQKDRFNKNIGPYKEGIYDTLPKPGKDITITIDAELQKYGELLMTNKHGGIVAIEPSTGEILAMVTAPSYNPNLLVGRQRNKNFSKLFLDKRLKPTFDRGLQAQYPPGSPFKVMNALIGLQEGVIDTNDTYPCRMGYYYGSQKLTGCHSHPSPLAMNGGISQSCNAYFVNVYRRIIDKYKDPGKGMNVWANHAKSFGLGNFLNNDLAVGQPGRIPDGDYYDRAYGDNRWGSTYIVSNAIGQGEVETTPIQLANMVAAIGNRGYYFTPHIIKNIEGSEIDSTFTKPKYTTIDKQHFEPVVQGMFDVYNEGTATSLRIPGIDICGKTGTAENFMKIDSVKTQLTDHSIFVAFAPKDNPKIAIAVFVENGYWGSRFAGRIASLMIEKHINGNITRTDMEDWILTHSLEDEYLKPYSGEPFKINRETTLKVVPNVKDHPVDHFALEFETNQPLN</sequence>
<dbReference type="Gene3D" id="3.40.710.10">
    <property type="entry name" value="DD-peptidase/beta-lactamase superfamily"/>
    <property type="match status" value="1"/>
</dbReference>
<evidence type="ECO:0000256" key="9">
    <source>
        <dbReference type="ARBA" id="ARBA00023136"/>
    </source>
</evidence>
<dbReference type="OrthoDB" id="9766847at2"/>
<dbReference type="Gene3D" id="3.30.1390.30">
    <property type="entry name" value="Penicillin-binding protein 2a, domain 3"/>
    <property type="match status" value="1"/>
</dbReference>
<evidence type="ECO:0000256" key="5">
    <source>
        <dbReference type="ARBA" id="ARBA00022692"/>
    </source>
</evidence>
<evidence type="ECO:0000256" key="2">
    <source>
        <dbReference type="ARBA" id="ARBA00004236"/>
    </source>
</evidence>
<evidence type="ECO:0000256" key="4">
    <source>
        <dbReference type="ARBA" id="ARBA00022645"/>
    </source>
</evidence>
<evidence type="ECO:0000256" key="8">
    <source>
        <dbReference type="ARBA" id="ARBA00022989"/>
    </source>
</evidence>
<dbReference type="Proteomes" id="UP000321578">
    <property type="component" value="Unassembled WGS sequence"/>
</dbReference>
<keyword evidence="4" id="KW-0121">Carboxypeptidase</keyword>
<evidence type="ECO:0000313" key="13">
    <source>
        <dbReference type="EMBL" id="TXD90251.1"/>
    </source>
</evidence>
<dbReference type="InterPro" id="IPR050515">
    <property type="entry name" value="Beta-lactam/transpept"/>
</dbReference>
<keyword evidence="5" id="KW-0812">Transmembrane</keyword>
<keyword evidence="7" id="KW-0573">Peptidoglycan synthesis</keyword>
<dbReference type="GO" id="GO:0009252">
    <property type="term" value="P:peptidoglycan biosynthetic process"/>
    <property type="evidence" value="ECO:0007669"/>
    <property type="project" value="UniProtKB-KW"/>
</dbReference>
<keyword evidence="10" id="KW-0961">Cell wall biogenesis/degradation</keyword>
<dbReference type="Pfam" id="PF00905">
    <property type="entry name" value="Transpeptidase"/>
    <property type="match status" value="1"/>
</dbReference>
<evidence type="ECO:0000256" key="6">
    <source>
        <dbReference type="ARBA" id="ARBA00022960"/>
    </source>
</evidence>
<dbReference type="Gene3D" id="3.90.1310.10">
    <property type="entry name" value="Penicillin-binding protein 2a (Domain 2)"/>
    <property type="match status" value="1"/>
</dbReference>
<dbReference type="InterPro" id="IPR036138">
    <property type="entry name" value="PBP_dimer_sf"/>
</dbReference>
<dbReference type="PANTHER" id="PTHR30627">
    <property type="entry name" value="PEPTIDOGLYCAN D,D-TRANSPEPTIDASE"/>
    <property type="match status" value="1"/>
</dbReference>
<keyword evidence="9" id="KW-0472">Membrane</keyword>
<protein>
    <submittedName>
        <fullName evidence="13">Penicillin-binding protein 2</fullName>
    </submittedName>
</protein>
<keyword evidence="6" id="KW-0133">Cell shape</keyword>
<name>A0A5C6ZLW4_9FLAO</name>
<evidence type="ECO:0000256" key="3">
    <source>
        <dbReference type="ARBA" id="ARBA00022475"/>
    </source>
</evidence>
<evidence type="ECO:0000259" key="12">
    <source>
        <dbReference type="Pfam" id="PF03717"/>
    </source>
</evidence>
<reference evidence="13 14" key="1">
    <citation type="submission" date="2019-08" db="EMBL/GenBank/DDBJ databases">
        <title>Genomes of Subsaximicrobium wynnwilliamsii strains.</title>
        <authorList>
            <person name="Bowman J.P."/>
        </authorList>
    </citation>
    <scope>NUCLEOTIDE SEQUENCE [LARGE SCALE GENOMIC DNA]</scope>
    <source>
        <strain evidence="13 14">2-80-2</strain>
    </source>
</reference>
<keyword evidence="3" id="KW-1003">Cell membrane</keyword>
<evidence type="ECO:0000259" key="11">
    <source>
        <dbReference type="Pfam" id="PF00905"/>
    </source>
</evidence>
<keyword evidence="4" id="KW-0645">Protease</keyword>
<dbReference type="Pfam" id="PF03717">
    <property type="entry name" value="PBP_dimer"/>
    <property type="match status" value="1"/>
</dbReference>
<evidence type="ECO:0000256" key="1">
    <source>
        <dbReference type="ARBA" id="ARBA00004167"/>
    </source>
</evidence>
<dbReference type="InterPro" id="IPR012338">
    <property type="entry name" value="Beta-lactam/transpept-like"/>
</dbReference>
<dbReference type="InterPro" id="IPR005311">
    <property type="entry name" value="PBP_dimer"/>
</dbReference>
<dbReference type="GO" id="GO:0005886">
    <property type="term" value="C:plasma membrane"/>
    <property type="evidence" value="ECO:0007669"/>
    <property type="project" value="UniProtKB-SubCell"/>
</dbReference>
<dbReference type="GO" id="GO:0008658">
    <property type="term" value="F:penicillin binding"/>
    <property type="evidence" value="ECO:0007669"/>
    <property type="project" value="InterPro"/>
</dbReference>
<dbReference type="AlphaFoldDB" id="A0A5C6ZLW4"/>
<dbReference type="GO" id="GO:0071555">
    <property type="term" value="P:cell wall organization"/>
    <property type="evidence" value="ECO:0007669"/>
    <property type="project" value="UniProtKB-KW"/>
</dbReference>
<accession>A0A5C6ZLW4</accession>
<dbReference type="EMBL" id="VORO01000004">
    <property type="protein sequence ID" value="TXD90251.1"/>
    <property type="molecule type" value="Genomic_DNA"/>
</dbReference>